<dbReference type="GeneID" id="24133398"/>
<dbReference type="Proteomes" id="UP000030745">
    <property type="component" value="Unassembled WGS sequence"/>
</dbReference>
<feature type="chain" id="PRO_5005103265" description="Metalloendopeptidase" evidence="2">
    <location>
        <begin position="20"/>
        <end position="333"/>
    </location>
</feature>
<proteinExistence type="predicted"/>
<feature type="active site" evidence="1">
    <location>
        <position position="207"/>
    </location>
</feature>
<keyword evidence="1 2" id="KW-0645">Protease</keyword>
<dbReference type="Gene3D" id="3.40.390.10">
    <property type="entry name" value="Collagenase (Catalytic Domain)"/>
    <property type="match status" value="1"/>
</dbReference>
<evidence type="ECO:0000256" key="1">
    <source>
        <dbReference type="PROSITE-ProRule" id="PRU01211"/>
    </source>
</evidence>
<dbReference type="EC" id="3.4.24.-" evidence="2"/>
<feature type="binding site" evidence="1">
    <location>
        <position position="210"/>
    </location>
    <ligand>
        <name>Zn(2+)</name>
        <dbReference type="ChEBI" id="CHEBI:29105"/>
        <note>catalytic</note>
    </ligand>
</feature>
<dbReference type="InterPro" id="IPR001506">
    <property type="entry name" value="Peptidase_M12A"/>
</dbReference>
<dbReference type="InterPro" id="IPR006026">
    <property type="entry name" value="Peptidase_Metallo"/>
</dbReference>
<feature type="domain" description="Peptidase M12A" evidence="3">
    <location>
        <begin position="105"/>
        <end position="331"/>
    </location>
</feature>
<keyword evidence="5" id="KW-1185">Reference proteome</keyword>
<keyword evidence="1 2" id="KW-0378">Hydrolase</keyword>
<dbReference type="GO" id="GO:0004222">
    <property type="term" value="F:metalloendopeptidase activity"/>
    <property type="evidence" value="ECO:0007669"/>
    <property type="project" value="UniProtKB-UniRule"/>
</dbReference>
<comment type="cofactor">
    <cofactor evidence="1 2">
        <name>Zn(2+)</name>
        <dbReference type="ChEBI" id="CHEBI:29105"/>
    </cofactor>
    <text evidence="1 2">Binds 1 zinc ion per subunit.</text>
</comment>
<keyword evidence="1 2" id="KW-0482">Metalloprotease</keyword>
<dbReference type="VEuPathDB" id="FungiDB:SPRG_11354"/>
<dbReference type="KEGG" id="spar:SPRG_11354"/>
<dbReference type="GO" id="GO:0006508">
    <property type="term" value="P:proteolysis"/>
    <property type="evidence" value="ECO:0007669"/>
    <property type="project" value="UniProtKB-KW"/>
</dbReference>
<organism evidence="4 5">
    <name type="scientific">Saprolegnia parasitica (strain CBS 223.65)</name>
    <dbReference type="NCBI Taxonomy" id="695850"/>
    <lineage>
        <taxon>Eukaryota</taxon>
        <taxon>Sar</taxon>
        <taxon>Stramenopiles</taxon>
        <taxon>Oomycota</taxon>
        <taxon>Saprolegniomycetes</taxon>
        <taxon>Saprolegniales</taxon>
        <taxon>Saprolegniaceae</taxon>
        <taxon>Saprolegnia</taxon>
    </lineage>
</organism>
<dbReference type="GO" id="GO:0008270">
    <property type="term" value="F:zinc ion binding"/>
    <property type="evidence" value="ECO:0007669"/>
    <property type="project" value="UniProtKB-UniRule"/>
</dbReference>
<dbReference type="PANTHER" id="PTHR10127">
    <property type="entry name" value="DISCOIDIN, CUB, EGF, LAMININ , AND ZINC METALLOPROTEASE DOMAIN CONTAINING"/>
    <property type="match status" value="1"/>
</dbReference>
<dbReference type="OrthoDB" id="291007at2759"/>
<evidence type="ECO:0000256" key="2">
    <source>
        <dbReference type="RuleBase" id="RU361183"/>
    </source>
</evidence>
<dbReference type="SMART" id="SM00235">
    <property type="entry name" value="ZnMc"/>
    <property type="match status" value="1"/>
</dbReference>
<dbReference type="SUPFAM" id="SSF55486">
    <property type="entry name" value="Metalloproteases ('zincins'), catalytic domain"/>
    <property type="match status" value="1"/>
</dbReference>
<reference evidence="4 5" key="1">
    <citation type="journal article" date="2013" name="PLoS Genet.">
        <title>Distinctive expansion of potential virulence genes in the genome of the oomycete fish pathogen Saprolegnia parasitica.</title>
        <authorList>
            <person name="Jiang R.H."/>
            <person name="de Bruijn I."/>
            <person name="Haas B.J."/>
            <person name="Belmonte R."/>
            <person name="Lobach L."/>
            <person name="Christie J."/>
            <person name="van den Ackerveken G."/>
            <person name="Bottin A."/>
            <person name="Bulone V."/>
            <person name="Diaz-Moreno S.M."/>
            <person name="Dumas B."/>
            <person name="Fan L."/>
            <person name="Gaulin E."/>
            <person name="Govers F."/>
            <person name="Grenville-Briggs L.J."/>
            <person name="Horner N.R."/>
            <person name="Levin J.Z."/>
            <person name="Mammella M."/>
            <person name="Meijer H.J."/>
            <person name="Morris P."/>
            <person name="Nusbaum C."/>
            <person name="Oome S."/>
            <person name="Phillips A.J."/>
            <person name="van Rooyen D."/>
            <person name="Rzeszutek E."/>
            <person name="Saraiva M."/>
            <person name="Secombes C.J."/>
            <person name="Seidl M.F."/>
            <person name="Snel B."/>
            <person name="Stassen J.H."/>
            <person name="Sykes S."/>
            <person name="Tripathy S."/>
            <person name="van den Berg H."/>
            <person name="Vega-Arreguin J.C."/>
            <person name="Wawra S."/>
            <person name="Young S.K."/>
            <person name="Zeng Q."/>
            <person name="Dieguez-Uribeondo J."/>
            <person name="Russ C."/>
            <person name="Tyler B.M."/>
            <person name="van West P."/>
        </authorList>
    </citation>
    <scope>NUCLEOTIDE SEQUENCE [LARGE SCALE GENOMIC DNA]</scope>
    <source>
        <strain evidence="4 5">CBS 223.65</strain>
    </source>
</reference>
<evidence type="ECO:0000259" key="3">
    <source>
        <dbReference type="PROSITE" id="PS51864"/>
    </source>
</evidence>
<dbReference type="PROSITE" id="PS51864">
    <property type="entry name" value="ASTACIN"/>
    <property type="match status" value="1"/>
</dbReference>
<dbReference type="PANTHER" id="PTHR10127:SF850">
    <property type="entry name" value="METALLOENDOPEPTIDASE"/>
    <property type="match status" value="1"/>
</dbReference>
<feature type="binding site" evidence="1">
    <location>
        <position position="216"/>
    </location>
    <ligand>
        <name>Zn(2+)</name>
        <dbReference type="ChEBI" id="CHEBI:29105"/>
        <note>catalytic</note>
    </ligand>
</feature>
<name>A0A067C6G2_SAPPC</name>
<dbReference type="AlphaFoldDB" id="A0A067C6G2"/>
<protein>
    <recommendedName>
        <fullName evidence="2">Metalloendopeptidase</fullName>
        <ecNumber evidence="2">3.4.24.-</ecNumber>
    </recommendedName>
</protein>
<keyword evidence="2" id="KW-0732">Signal</keyword>
<dbReference type="PRINTS" id="PR00480">
    <property type="entry name" value="ASTACIN"/>
</dbReference>
<dbReference type="RefSeq" id="XP_012206925.1">
    <property type="nucleotide sequence ID" value="XM_012351535.1"/>
</dbReference>
<accession>A0A067C6G2</accession>
<comment type="caution">
    <text evidence="1">Lacks conserved residue(s) required for the propagation of feature annotation.</text>
</comment>
<dbReference type="EMBL" id="KK583269">
    <property type="protein sequence ID" value="KDO22402.1"/>
    <property type="molecule type" value="Genomic_DNA"/>
</dbReference>
<evidence type="ECO:0000313" key="4">
    <source>
        <dbReference type="EMBL" id="KDO22402.1"/>
    </source>
</evidence>
<gene>
    <name evidence="4" type="ORF">SPRG_11354</name>
</gene>
<evidence type="ECO:0000313" key="5">
    <source>
        <dbReference type="Proteomes" id="UP000030745"/>
    </source>
</evidence>
<keyword evidence="1 2" id="KW-0479">Metal-binding</keyword>
<sequence>MRRRSSVFVASLLVLSASASSIVRLDVNNVPMACRVEGCFLVCNMDHVITNVCLHFDVANTSTCALNECTLSCGHTHMTICAPQRLKGTPRRLSLNVPAHRALGATIFDAGAPPLWPHGQICYKMDPDVNATAIYEAMAVWEASTPLRFLPCQSTSDACCDPCGDYVHIQGGSGCYASLGYVAGACAYGGQALVLGPACSTGNIIHELGHTVGLVHEHQRADRDDYVKIYLENVDPVHAPDFAKGSILAHGSTVSIVSLWSSTDNYDYDSIMHYGLHDFSINQLQTLLPITRVGDRDSVREDLFGRLGQRHRLSAGDVQAIAELYGGDDVSST</sequence>
<feature type="signal peptide" evidence="2">
    <location>
        <begin position="1"/>
        <end position="19"/>
    </location>
</feature>
<dbReference type="InterPro" id="IPR024079">
    <property type="entry name" value="MetalloPept_cat_dom_sf"/>
</dbReference>
<feature type="binding site" evidence="1">
    <location>
        <position position="206"/>
    </location>
    <ligand>
        <name>Zn(2+)</name>
        <dbReference type="ChEBI" id="CHEBI:29105"/>
        <note>catalytic</note>
    </ligand>
</feature>
<keyword evidence="1 2" id="KW-0862">Zinc</keyword>
<dbReference type="Pfam" id="PF01400">
    <property type="entry name" value="Astacin"/>
    <property type="match status" value="1"/>
</dbReference>